<dbReference type="GO" id="GO:0003684">
    <property type="term" value="F:damaged DNA binding"/>
    <property type="evidence" value="ECO:0007669"/>
    <property type="project" value="UniProtKB-UniRule"/>
</dbReference>
<dbReference type="NCBIfam" id="TIGR01070">
    <property type="entry name" value="mutS1"/>
    <property type="match status" value="1"/>
</dbReference>
<sequence>MTKKKKQTPLMRQYFEIKEKHPGTILLFRVGDFYETFADDAVLISKELGITLTKRNNGGDQTPLAGFPYHALDTYLPKLVKRGFRVAICEQTEDPETAKKAGKKIVDREVTEITTPGITLSEKLLQHKRNNYIVSLHWAGGTAGISFSDISTGEFALSQVSRPELDSLLQSLQPSEILVQKKYKNKLSDELNAYNTTFIDDWVYEGDYGYKLLTDHFKTHSLKGYGVEELEVAHTAAGSLLHYMQETQKSSLGHLRRLYAYENADYMSLDGSTKRNLELTASMQEGGTDGTLVSILDETSTAMGGRLLRKWIMRPLKQIRPIEERLDAVDVLVKDHVRREDLREELQQIGDLERLISRISVGRTNARDLKQLQLSLEQVPKVKMQIGNSDNQLLSSIYERLKMMVDLQERISHALVEEPPASIRDGGIFADGFHEDLDELREIARNGKTYIAKIKDKLAKEAGIPSLKIGYNKVFGYYIEVTNTHKDKVPDHFIRKQTLVNSERYITPELKEVEEKVLSAEDRSKTLEGELFEELRIYVSEFTDDIQQIAHALAELDCIQSFAEVAFRNSYVRPDVNEEDVIDISRGRHPVVEKTLPPGEPFIPNNIHLDNSEYQILMITGPNMAGKSIILRQTGLLVLMAQIGCFVPADKATIGLVDKIFTRVGASDNLAAGESTFLVEMNEAANILNNATPKSLILLDEVGRGTSTFDGLSIAWSLSEYLHNKPEVAAKTLFATHYHELNELESRYERIKNFNVQVKEHDGKVIFLRKLVRGGADHSYGIQVANMAGLPDVVINRAKEILANLESHSLDVSHDGNGAIGKTAKKKDAARKTVQQVESQGQLPQMTLFGSQMDPNVETLINKLEASDPERMTPIEALLLLSELKRLAK</sequence>
<accession>A0A316TMD3</accession>
<dbReference type="SUPFAM" id="SSF55271">
    <property type="entry name" value="DNA repair protein MutS, domain I"/>
    <property type="match status" value="1"/>
</dbReference>
<dbReference type="InterPro" id="IPR045076">
    <property type="entry name" value="MutS"/>
</dbReference>
<dbReference type="RefSeq" id="WP_109647782.1">
    <property type="nucleotide sequence ID" value="NZ_QGGB01000009.1"/>
</dbReference>
<dbReference type="InterPro" id="IPR007695">
    <property type="entry name" value="DNA_mismatch_repair_MutS-lik_N"/>
</dbReference>
<dbReference type="PIRSF" id="PIRSF037677">
    <property type="entry name" value="DNA_mis_repair_Msh6"/>
    <property type="match status" value="1"/>
</dbReference>
<evidence type="ECO:0000256" key="5">
    <source>
        <dbReference type="ARBA" id="ARBA00022840"/>
    </source>
</evidence>
<dbReference type="InterPro" id="IPR007861">
    <property type="entry name" value="DNA_mismatch_repair_MutS_clamp"/>
</dbReference>
<dbReference type="HAMAP" id="MF_00096">
    <property type="entry name" value="MutS"/>
    <property type="match status" value="1"/>
</dbReference>
<dbReference type="Pfam" id="PF05190">
    <property type="entry name" value="MutS_IV"/>
    <property type="match status" value="1"/>
</dbReference>
<organism evidence="12 13">
    <name type="scientific">Rhodohalobacter mucosus</name>
    <dbReference type="NCBI Taxonomy" id="2079485"/>
    <lineage>
        <taxon>Bacteria</taxon>
        <taxon>Pseudomonadati</taxon>
        <taxon>Balneolota</taxon>
        <taxon>Balneolia</taxon>
        <taxon>Balneolales</taxon>
        <taxon>Balneolaceae</taxon>
        <taxon>Rhodohalobacter</taxon>
    </lineage>
</organism>
<dbReference type="EMBL" id="QGGB01000009">
    <property type="protein sequence ID" value="PWN05753.1"/>
    <property type="molecule type" value="Genomic_DNA"/>
</dbReference>
<dbReference type="GO" id="GO:0006298">
    <property type="term" value="P:mismatch repair"/>
    <property type="evidence" value="ECO:0007669"/>
    <property type="project" value="UniProtKB-UniRule"/>
</dbReference>
<dbReference type="SMART" id="SM00533">
    <property type="entry name" value="MUTSd"/>
    <property type="match status" value="1"/>
</dbReference>
<dbReference type="CDD" id="cd03284">
    <property type="entry name" value="ABC_MutS1"/>
    <property type="match status" value="1"/>
</dbReference>
<keyword evidence="6 9" id="KW-0238">DNA-binding</keyword>
<evidence type="ECO:0000256" key="10">
    <source>
        <dbReference type="RuleBase" id="RU003756"/>
    </source>
</evidence>
<keyword evidence="3 9" id="KW-0547">Nucleotide-binding</keyword>
<dbReference type="PANTHER" id="PTHR11361:SF34">
    <property type="entry name" value="DNA MISMATCH REPAIR PROTEIN MSH1, MITOCHONDRIAL"/>
    <property type="match status" value="1"/>
</dbReference>
<dbReference type="InterPro" id="IPR000432">
    <property type="entry name" value="DNA_mismatch_repair_MutS_C"/>
</dbReference>
<dbReference type="Gene3D" id="3.30.420.110">
    <property type="entry name" value="MutS, connector domain"/>
    <property type="match status" value="1"/>
</dbReference>
<protein>
    <recommendedName>
        <fullName evidence="2 9">DNA mismatch repair protein MutS</fullName>
    </recommendedName>
</protein>
<evidence type="ECO:0000256" key="6">
    <source>
        <dbReference type="ARBA" id="ARBA00023125"/>
    </source>
</evidence>
<dbReference type="FunFam" id="3.40.50.300:FF:000870">
    <property type="entry name" value="MutS protein homolog 4"/>
    <property type="match status" value="1"/>
</dbReference>
<dbReference type="SUPFAM" id="SSF52540">
    <property type="entry name" value="P-loop containing nucleoside triphosphate hydrolases"/>
    <property type="match status" value="1"/>
</dbReference>
<evidence type="ECO:0000256" key="3">
    <source>
        <dbReference type="ARBA" id="ARBA00022741"/>
    </source>
</evidence>
<evidence type="ECO:0000256" key="1">
    <source>
        <dbReference type="ARBA" id="ARBA00006271"/>
    </source>
</evidence>
<dbReference type="Pfam" id="PF01624">
    <property type="entry name" value="MutS_I"/>
    <property type="match status" value="1"/>
</dbReference>
<dbReference type="GO" id="GO:0140664">
    <property type="term" value="F:ATP-dependent DNA damage sensor activity"/>
    <property type="evidence" value="ECO:0007669"/>
    <property type="project" value="InterPro"/>
</dbReference>
<evidence type="ECO:0000256" key="4">
    <source>
        <dbReference type="ARBA" id="ARBA00022763"/>
    </source>
</evidence>
<comment type="function">
    <text evidence="8 9">This protein is involved in the repair of mismatches in DNA. It is possible that it carries out the mismatch recognition step. This protein has a weak ATPase activity.</text>
</comment>
<comment type="similarity">
    <text evidence="1 9 10">Belongs to the DNA mismatch repair MutS family.</text>
</comment>
<evidence type="ECO:0000256" key="2">
    <source>
        <dbReference type="ARBA" id="ARBA00021982"/>
    </source>
</evidence>
<evidence type="ECO:0000313" key="12">
    <source>
        <dbReference type="EMBL" id="PWN05753.1"/>
    </source>
</evidence>
<dbReference type="Pfam" id="PF00488">
    <property type="entry name" value="MutS_V"/>
    <property type="match status" value="1"/>
</dbReference>
<name>A0A316TMD3_9BACT</name>
<feature type="domain" description="DNA mismatch repair proteins mutS family" evidence="11">
    <location>
        <begin position="695"/>
        <end position="711"/>
    </location>
</feature>
<keyword evidence="5 9" id="KW-0067">ATP-binding</keyword>
<dbReference type="SUPFAM" id="SSF53150">
    <property type="entry name" value="DNA repair protein MutS, domain II"/>
    <property type="match status" value="1"/>
</dbReference>
<reference evidence="12 13" key="1">
    <citation type="submission" date="2018-05" db="EMBL/GenBank/DDBJ databases">
        <title>Rhodohalobacter halophilus gen. nov., sp. nov., a moderately halophilic member of the family Balneolaceae.</title>
        <authorList>
            <person name="Liu Z.-W."/>
        </authorList>
    </citation>
    <scope>NUCLEOTIDE SEQUENCE [LARGE SCALE GENOMIC DNA]</scope>
    <source>
        <strain evidence="12 13">8A47</strain>
    </source>
</reference>
<dbReference type="PANTHER" id="PTHR11361">
    <property type="entry name" value="DNA MISMATCH REPAIR PROTEIN MUTS FAMILY MEMBER"/>
    <property type="match status" value="1"/>
</dbReference>
<gene>
    <name evidence="9" type="primary">mutS</name>
    <name evidence="12" type="ORF">DDZ15_13720</name>
</gene>
<evidence type="ECO:0000256" key="8">
    <source>
        <dbReference type="ARBA" id="ARBA00024647"/>
    </source>
</evidence>
<dbReference type="Proteomes" id="UP000245533">
    <property type="component" value="Unassembled WGS sequence"/>
</dbReference>
<feature type="binding site" evidence="9">
    <location>
        <begin position="621"/>
        <end position="628"/>
    </location>
    <ligand>
        <name>ATP</name>
        <dbReference type="ChEBI" id="CHEBI:30616"/>
    </ligand>
</feature>
<proteinExistence type="inferred from homology"/>
<evidence type="ECO:0000259" key="11">
    <source>
        <dbReference type="PROSITE" id="PS00486"/>
    </source>
</evidence>
<evidence type="ECO:0000256" key="9">
    <source>
        <dbReference type="HAMAP-Rule" id="MF_00096"/>
    </source>
</evidence>
<dbReference type="InterPro" id="IPR027417">
    <property type="entry name" value="P-loop_NTPase"/>
</dbReference>
<dbReference type="GO" id="GO:0005829">
    <property type="term" value="C:cytosol"/>
    <property type="evidence" value="ECO:0007669"/>
    <property type="project" value="TreeGrafter"/>
</dbReference>
<evidence type="ECO:0000256" key="7">
    <source>
        <dbReference type="ARBA" id="ARBA00023204"/>
    </source>
</evidence>
<keyword evidence="7 9" id="KW-0234">DNA repair</keyword>
<dbReference type="InterPro" id="IPR016151">
    <property type="entry name" value="DNA_mismatch_repair_MutS_N"/>
</dbReference>
<dbReference type="Gene3D" id="1.10.1420.10">
    <property type="match status" value="2"/>
</dbReference>
<dbReference type="InterPro" id="IPR007860">
    <property type="entry name" value="DNA_mmatch_repair_MutS_con_dom"/>
</dbReference>
<comment type="caution">
    <text evidence="12">The sequence shown here is derived from an EMBL/GenBank/DDBJ whole genome shotgun (WGS) entry which is preliminary data.</text>
</comment>
<dbReference type="Pfam" id="PF05188">
    <property type="entry name" value="MutS_II"/>
    <property type="match status" value="1"/>
</dbReference>
<dbReference type="Gene3D" id="3.40.1170.10">
    <property type="entry name" value="DNA repair protein MutS, domain I"/>
    <property type="match status" value="1"/>
</dbReference>
<dbReference type="SMART" id="SM00534">
    <property type="entry name" value="MUTSac"/>
    <property type="match status" value="1"/>
</dbReference>
<dbReference type="InterPro" id="IPR036678">
    <property type="entry name" value="MutS_con_dom_sf"/>
</dbReference>
<dbReference type="GO" id="GO:0005524">
    <property type="term" value="F:ATP binding"/>
    <property type="evidence" value="ECO:0007669"/>
    <property type="project" value="UniProtKB-UniRule"/>
</dbReference>
<dbReference type="SUPFAM" id="SSF48334">
    <property type="entry name" value="DNA repair protein MutS, domain III"/>
    <property type="match status" value="1"/>
</dbReference>
<dbReference type="GO" id="GO:0030983">
    <property type="term" value="F:mismatched DNA binding"/>
    <property type="evidence" value="ECO:0007669"/>
    <property type="project" value="InterPro"/>
</dbReference>
<dbReference type="InterPro" id="IPR036187">
    <property type="entry name" value="DNA_mismatch_repair_MutS_sf"/>
</dbReference>
<dbReference type="FunFam" id="1.10.1420.10:FF:000001">
    <property type="entry name" value="DNA mismatch repair protein MutS"/>
    <property type="match status" value="1"/>
</dbReference>
<dbReference type="InterPro" id="IPR005748">
    <property type="entry name" value="DNA_mismatch_repair_MutS"/>
</dbReference>
<dbReference type="OrthoDB" id="9802448at2"/>
<dbReference type="InterPro" id="IPR017261">
    <property type="entry name" value="DNA_mismatch_repair_MutS/MSH"/>
</dbReference>
<keyword evidence="13" id="KW-1185">Reference proteome</keyword>
<dbReference type="PROSITE" id="PS00486">
    <property type="entry name" value="DNA_MISMATCH_REPAIR_2"/>
    <property type="match status" value="1"/>
</dbReference>
<dbReference type="AlphaFoldDB" id="A0A316TMD3"/>
<keyword evidence="4 9" id="KW-0227">DNA damage</keyword>
<evidence type="ECO:0000313" key="13">
    <source>
        <dbReference type="Proteomes" id="UP000245533"/>
    </source>
</evidence>
<dbReference type="InterPro" id="IPR007696">
    <property type="entry name" value="DNA_mismatch_repair_MutS_core"/>
</dbReference>
<dbReference type="Gene3D" id="3.40.50.300">
    <property type="entry name" value="P-loop containing nucleotide triphosphate hydrolases"/>
    <property type="match status" value="1"/>
</dbReference>
<dbReference type="NCBIfam" id="NF003810">
    <property type="entry name" value="PRK05399.1"/>
    <property type="match status" value="1"/>
</dbReference>
<dbReference type="Pfam" id="PF05192">
    <property type="entry name" value="MutS_III"/>
    <property type="match status" value="1"/>
</dbReference>